<evidence type="ECO:0000256" key="4">
    <source>
        <dbReference type="ARBA" id="ARBA00023136"/>
    </source>
</evidence>
<sequence length="139" mass="16042">MYMRKISFNAIRYGLVLLYFYTLIHKLKDLGFLEENLRKSALLTDYAPIVKYVLPAIELIVIVLLVVNKFALRGLYMSFLLLLSFTFYLIALNNFSFFEGCSCGGIFNAMDYQTHIFVNLTFIVVNVIAIIIYNPSELI</sequence>
<keyword evidence="8" id="KW-1185">Reference proteome</keyword>
<comment type="subcellular location">
    <subcellularLocation>
        <location evidence="1">Membrane</location>
        <topology evidence="1">Multi-pass membrane protein</topology>
    </subcellularLocation>
</comment>
<feature type="transmembrane region" description="Helical" evidence="5">
    <location>
        <begin position="112"/>
        <end position="133"/>
    </location>
</feature>
<keyword evidence="3 5" id="KW-1133">Transmembrane helix</keyword>
<reference evidence="7 8" key="1">
    <citation type="submission" date="2018-06" db="EMBL/GenBank/DDBJ databases">
        <authorList>
            <consortium name="Pathogen Informatics"/>
            <person name="Doyle S."/>
        </authorList>
    </citation>
    <scope>NUCLEOTIDE SEQUENCE [LARGE SCALE GENOMIC DNA]</scope>
    <source>
        <strain evidence="7 8">NCTC11179</strain>
    </source>
</reference>
<feature type="transmembrane region" description="Helical" evidence="5">
    <location>
        <begin position="7"/>
        <end position="24"/>
    </location>
</feature>
<dbReference type="AlphaFoldDB" id="A0A378RL90"/>
<accession>A0A378RL90</accession>
<evidence type="ECO:0000313" key="7">
    <source>
        <dbReference type="EMBL" id="STZ27744.1"/>
    </source>
</evidence>
<dbReference type="Pfam" id="PF07291">
    <property type="entry name" value="MauE"/>
    <property type="match status" value="1"/>
</dbReference>
<keyword evidence="2 5" id="KW-0812">Transmembrane</keyword>
<proteinExistence type="predicted"/>
<dbReference type="EMBL" id="UGQL01000001">
    <property type="protein sequence ID" value="STZ27744.1"/>
    <property type="molecule type" value="Genomic_DNA"/>
</dbReference>
<feature type="transmembrane region" description="Helical" evidence="5">
    <location>
        <begin position="49"/>
        <end position="67"/>
    </location>
</feature>
<evidence type="ECO:0000313" key="8">
    <source>
        <dbReference type="Proteomes" id="UP000255024"/>
    </source>
</evidence>
<dbReference type="Proteomes" id="UP000255024">
    <property type="component" value="Unassembled WGS sequence"/>
</dbReference>
<dbReference type="GO" id="GO:0016020">
    <property type="term" value="C:membrane"/>
    <property type="evidence" value="ECO:0007669"/>
    <property type="project" value="UniProtKB-SubCell"/>
</dbReference>
<dbReference type="GO" id="GO:0030416">
    <property type="term" value="P:methylamine metabolic process"/>
    <property type="evidence" value="ECO:0007669"/>
    <property type="project" value="InterPro"/>
</dbReference>
<protein>
    <recommendedName>
        <fullName evidence="6">Methylamine utilisation protein MauE domain-containing protein</fullName>
    </recommendedName>
</protein>
<evidence type="ECO:0000256" key="1">
    <source>
        <dbReference type="ARBA" id="ARBA00004141"/>
    </source>
</evidence>
<dbReference type="InterPro" id="IPR009908">
    <property type="entry name" value="Methylamine_util_MauE"/>
</dbReference>
<evidence type="ECO:0000256" key="5">
    <source>
        <dbReference type="SAM" id="Phobius"/>
    </source>
</evidence>
<evidence type="ECO:0000259" key="6">
    <source>
        <dbReference type="Pfam" id="PF07291"/>
    </source>
</evidence>
<organism evidence="7 8">
    <name type="scientific">Myroides odoratus</name>
    <name type="common">Flavobacterium odoratum</name>
    <dbReference type="NCBI Taxonomy" id="256"/>
    <lineage>
        <taxon>Bacteria</taxon>
        <taxon>Pseudomonadati</taxon>
        <taxon>Bacteroidota</taxon>
        <taxon>Flavobacteriia</taxon>
        <taxon>Flavobacteriales</taxon>
        <taxon>Flavobacteriaceae</taxon>
        <taxon>Myroides</taxon>
    </lineage>
</organism>
<evidence type="ECO:0000256" key="2">
    <source>
        <dbReference type="ARBA" id="ARBA00022692"/>
    </source>
</evidence>
<feature type="transmembrane region" description="Helical" evidence="5">
    <location>
        <begin position="74"/>
        <end position="92"/>
    </location>
</feature>
<gene>
    <name evidence="7" type="ORF">NCTC11179_01280</name>
</gene>
<feature type="domain" description="Methylamine utilisation protein MauE" evidence="6">
    <location>
        <begin position="6"/>
        <end position="131"/>
    </location>
</feature>
<keyword evidence="4 5" id="KW-0472">Membrane</keyword>
<name>A0A378RL90_MYROD</name>
<evidence type="ECO:0000256" key="3">
    <source>
        <dbReference type="ARBA" id="ARBA00022989"/>
    </source>
</evidence>